<dbReference type="PROSITE" id="PS52004">
    <property type="entry name" value="KS3_2"/>
    <property type="match status" value="1"/>
</dbReference>
<dbReference type="Gene3D" id="3.40.47.10">
    <property type="match status" value="1"/>
</dbReference>
<dbReference type="SMART" id="SM00825">
    <property type="entry name" value="PKS_KS"/>
    <property type="match status" value="1"/>
</dbReference>
<dbReference type="SUPFAM" id="SSF53901">
    <property type="entry name" value="Thiolase-like"/>
    <property type="match status" value="2"/>
</dbReference>
<keyword evidence="2 3" id="KW-0808">Transferase</keyword>
<accession>M1PA98</accession>
<comment type="similarity">
    <text evidence="1 3">Belongs to the thiolase-like superfamily. Beta-ketoacyl-ACP synthases family.</text>
</comment>
<evidence type="ECO:0000313" key="5">
    <source>
        <dbReference type="EMBL" id="AGF76730.1"/>
    </source>
</evidence>
<protein>
    <submittedName>
        <fullName evidence="5">3-oxoacyl-(Acyl-carrier-protein) synthase</fullName>
    </submittedName>
</protein>
<dbReference type="PANTHER" id="PTHR11712:SF336">
    <property type="entry name" value="3-OXOACYL-[ACYL-CARRIER-PROTEIN] SYNTHASE, MITOCHONDRIAL"/>
    <property type="match status" value="1"/>
</dbReference>
<dbReference type="HOGENOM" id="CLU_000022_69_2_7"/>
<dbReference type="Proteomes" id="UP000011721">
    <property type="component" value="Chromosome"/>
</dbReference>
<evidence type="ECO:0000259" key="4">
    <source>
        <dbReference type="PROSITE" id="PS52004"/>
    </source>
</evidence>
<dbReference type="eggNOG" id="COG0304">
    <property type="taxonomic scope" value="Bacteria"/>
</dbReference>
<evidence type="ECO:0000256" key="3">
    <source>
        <dbReference type="RuleBase" id="RU003694"/>
    </source>
</evidence>
<dbReference type="Pfam" id="PF00109">
    <property type="entry name" value="ketoacyl-synt"/>
    <property type="match status" value="1"/>
</dbReference>
<dbReference type="InterPro" id="IPR016039">
    <property type="entry name" value="Thiolase-like"/>
</dbReference>
<dbReference type="OrthoDB" id="9816204at2"/>
<dbReference type="RefSeq" id="WP_015402429.1">
    <property type="nucleotide sequence ID" value="NC_020304.1"/>
</dbReference>
<evidence type="ECO:0000256" key="2">
    <source>
        <dbReference type="ARBA" id="ARBA00022679"/>
    </source>
</evidence>
<reference evidence="6" key="1">
    <citation type="journal article" date="2013" name="Stand. Genomic Sci.">
        <title>Complete genome sequence of Desulfocapsa sulfexigens, a marine deltaproteobacterium specialized in disproportionating inorganic sulfur compounds.</title>
        <authorList>
            <person name="Finster K.W."/>
            <person name="Kjeldsen K.U."/>
            <person name="Kube M."/>
            <person name="Reinhardt R."/>
            <person name="Mussmann M."/>
            <person name="Amann R."/>
            <person name="Schreiber L."/>
        </authorList>
    </citation>
    <scope>NUCLEOTIDE SEQUENCE [LARGE SCALE GENOMIC DNA]</scope>
    <source>
        <strain evidence="6">DSM 10523 / SB164P1</strain>
    </source>
</reference>
<dbReference type="AlphaFoldDB" id="M1PA98"/>
<dbReference type="CDD" id="cd00834">
    <property type="entry name" value="KAS_I_II"/>
    <property type="match status" value="1"/>
</dbReference>
<dbReference type="InterPro" id="IPR014030">
    <property type="entry name" value="Ketoacyl_synth_N"/>
</dbReference>
<evidence type="ECO:0000256" key="1">
    <source>
        <dbReference type="ARBA" id="ARBA00008467"/>
    </source>
</evidence>
<dbReference type="InterPro" id="IPR020841">
    <property type="entry name" value="PKS_Beta-ketoAc_synthase_dom"/>
</dbReference>
<evidence type="ECO:0000313" key="6">
    <source>
        <dbReference type="Proteomes" id="UP000011721"/>
    </source>
</evidence>
<dbReference type="InterPro" id="IPR014031">
    <property type="entry name" value="Ketoacyl_synth_C"/>
</dbReference>
<dbReference type="KEGG" id="dsf:UWK_00143"/>
<dbReference type="GO" id="GO:0004315">
    <property type="term" value="F:3-oxoacyl-[acyl-carrier-protein] synthase activity"/>
    <property type="evidence" value="ECO:0007669"/>
    <property type="project" value="InterPro"/>
</dbReference>
<dbReference type="GO" id="GO:0005829">
    <property type="term" value="C:cytosol"/>
    <property type="evidence" value="ECO:0007669"/>
    <property type="project" value="TreeGrafter"/>
</dbReference>
<feature type="domain" description="Ketosynthase family 3 (KS3)" evidence="4">
    <location>
        <begin position="3"/>
        <end position="416"/>
    </location>
</feature>
<keyword evidence="6" id="KW-1185">Reference proteome</keyword>
<dbReference type="PATRIC" id="fig|1167006.5.peg.157"/>
<dbReference type="STRING" id="1167006.UWK_00143"/>
<dbReference type="EMBL" id="CP003985">
    <property type="protein sequence ID" value="AGF76730.1"/>
    <property type="molecule type" value="Genomic_DNA"/>
</dbReference>
<dbReference type="GO" id="GO:0006633">
    <property type="term" value="P:fatty acid biosynthetic process"/>
    <property type="evidence" value="ECO:0007669"/>
    <property type="project" value="InterPro"/>
</dbReference>
<dbReference type="PANTHER" id="PTHR11712">
    <property type="entry name" value="POLYKETIDE SYNTHASE-RELATED"/>
    <property type="match status" value="1"/>
</dbReference>
<dbReference type="PROSITE" id="PS00606">
    <property type="entry name" value="KS3_1"/>
    <property type="match status" value="1"/>
</dbReference>
<organism evidence="5 6">
    <name type="scientific">Desulfocapsa sulfexigens (strain DSM 10523 / SB164P1)</name>
    <dbReference type="NCBI Taxonomy" id="1167006"/>
    <lineage>
        <taxon>Bacteria</taxon>
        <taxon>Pseudomonadati</taxon>
        <taxon>Thermodesulfobacteriota</taxon>
        <taxon>Desulfobulbia</taxon>
        <taxon>Desulfobulbales</taxon>
        <taxon>Desulfocapsaceae</taxon>
        <taxon>Desulfocapsa</taxon>
    </lineage>
</organism>
<dbReference type="InterPro" id="IPR018201">
    <property type="entry name" value="Ketoacyl_synth_AS"/>
</dbReference>
<sequence length="418" mass="44571">MGNKTPVIIGYDAISALGNDLELQWQDALAGKSGIGPLSRFPLKDDFPVRIAGQVPDFEDTDKKYPFLTARHQASWSSPVFKYGMLSVARALESSGLEITPELAPRVAVTYSSAVGGLDAVLHADRRLQAENKLPHPYANPNSCINMIGGKIAILTGAQGPIVTPVTACATGLTSMLTGAMFLAQGRADVAICGAVDFALVEPIVAGFYTMNGVYIPKEGNEDEAPERASRPFSRNRRGFIISEGAGAVILATPEFARNHGLGFSIELSGWGMTSDAHHFVAPNFATVRQCMQNAMDDAGISPAEIAVINAHAASTKVGDKVEYDAITALFGKNTPPVTANKSLIGHPMGASSVIESIFSFQGMRDGVLPPTINYLPDPEIVIDCVANEKRKLEQEFVLKNSFGFGGCNSCAIFKRIH</sequence>
<dbReference type="InterPro" id="IPR000794">
    <property type="entry name" value="Beta-ketoacyl_synthase"/>
</dbReference>
<gene>
    <name evidence="5" type="ordered locus">UWK_00143</name>
</gene>
<name>M1PA98_DESSD</name>
<proteinExistence type="inferred from homology"/>
<dbReference type="Pfam" id="PF02801">
    <property type="entry name" value="Ketoacyl-synt_C"/>
    <property type="match status" value="1"/>
</dbReference>